<proteinExistence type="predicted"/>
<dbReference type="AlphaFoldDB" id="B0D5X1"/>
<dbReference type="InParanoid" id="B0D5X1"/>
<organism evidence="2">
    <name type="scientific">Laccaria bicolor (strain S238N-H82 / ATCC MYA-4686)</name>
    <name type="common">Bicoloured deceiver</name>
    <name type="synonym">Laccaria laccata var. bicolor</name>
    <dbReference type="NCBI Taxonomy" id="486041"/>
    <lineage>
        <taxon>Eukaryota</taxon>
        <taxon>Fungi</taxon>
        <taxon>Dikarya</taxon>
        <taxon>Basidiomycota</taxon>
        <taxon>Agaricomycotina</taxon>
        <taxon>Agaricomycetes</taxon>
        <taxon>Agaricomycetidae</taxon>
        <taxon>Agaricales</taxon>
        <taxon>Agaricineae</taxon>
        <taxon>Hydnangiaceae</taxon>
        <taxon>Laccaria</taxon>
    </lineage>
</organism>
<dbReference type="EMBL" id="DS547098">
    <property type="protein sequence ID" value="EDR09843.1"/>
    <property type="molecule type" value="Genomic_DNA"/>
</dbReference>
<dbReference type="KEGG" id="lbc:LACBIDRAFT_318076"/>
<accession>B0D5X1</accession>
<protein>
    <submittedName>
        <fullName evidence="1">Predicted protein</fullName>
    </submittedName>
</protein>
<reference evidence="1 2" key="1">
    <citation type="journal article" date="2008" name="Nature">
        <title>The genome of Laccaria bicolor provides insights into mycorrhizal symbiosis.</title>
        <authorList>
            <person name="Martin F."/>
            <person name="Aerts A."/>
            <person name="Ahren D."/>
            <person name="Brun A."/>
            <person name="Danchin E.G.J."/>
            <person name="Duchaussoy F."/>
            <person name="Gibon J."/>
            <person name="Kohler A."/>
            <person name="Lindquist E."/>
            <person name="Pereda V."/>
            <person name="Salamov A."/>
            <person name="Shapiro H.J."/>
            <person name="Wuyts J."/>
            <person name="Blaudez D."/>
            <person name="Buee M."/>
            <person name="Brokstein P."/>
            <person name="Canbaeck B."/>
            <person name="Cohen D."/>
            <person name="Courty P.E."/>
            <person name="Coutinho P.M."/>
            <person name="Delaruelle C."/>
            <person name="Detter J.C."/>
            <person name="Deveau A."/>
            <person name="DiFazio S."/>
            <person name="Duplessis S."/>
            <person name="Fraissinet-Tachet L."/>
            <person name="Lucic E."/>
            <person name="Frey-Klett P."/>
            <person name="Fourrey C."/>
            <person name="Feussner I."/>
            <person name="Gay G."/>
            <person name="Grimwood J."/>
            <person name="Hoegger P.J."/>
            <person name="Jain P."/>
            <person name="Kilaru S."/>
            <person name="Labbe J."/>
            <person name="Lin Y.C."/>
            <person name="Legue V."/>
            <person name="Le Tacon F."/>
            <person name="Marmeisse R."/>
            <person name="Melayah D."/>
            <person name="Montanini B."/>
            <person name="Muratet M."/>
            <person name="Nehls U."/>
            <person name="Niculita-Hirzel H."/>
            <person name="Oudot-Le Secq M.P."/>
            <person name="Peter M."/>
            <person name="Quesneville H."/>
            <person name="Rajashekar B."/>
            <person name="Reich M."/>
            <person name="Rouhier N."/>
            <person name="Schmutz J."/>
            <person name="Yin T."/>
            <person name="Chalot M."/>
            <person name="Henrissat B."/>
            <person name="Kuees U."/>
            <person name="Lucas S."/>
            <person name="Van de Peer Y."/>
            <person name="Podila G.K."/>
            <person name="Polle A."/>
            <person name="Pukkila P.J."/>
            <person name="Richardson P.M."/>
            <person name="Rouze P."/>
            <person name="Sanders I.R."/>
            <person name="Stajich J.E."/>
            <person name="Tunlid A."/>
            <person name="Tuskan G."/>
            <person name="Grigoriev I.V."/>
        </authorList>
    </citation>
    <scope>NUCLEOTIDE SEQUENCE [LARGE SCALE GENOMIC DNA]</scope>
    <source>
        <strain evidence="2">S238N-H82 / ATCC MYA-4686</strain>
    </source>
</reference>
<dbReference type="Proteomes" id="UP000001194">
    <property type="component" value="Unassembled WGS sequence"/>
</dbReference>
<dbReference type="HOGENOM" id="CLU_2722643_0_0_1"/>
<evidence type="ECO:0000313" key="2">
    <source>
        <dbReference type="Proteomes" id="UP000001194"/>
    </source>
</evidence>
<keyword evidence="2" id="KW-1185">Reference proteome</keyword>
<dbReference type="RefSeq" id="XP_001879228.1">
    <property type="nucleotide sequence ID" value="XM_001879193.1"/>
</dbReference>
<sequence>MDNEIIPVISRPNLQRAYPALMSSRSSFGSPCRVMKLFKRRRRTSHSIIRVTWRPENPPSSVPRVVLKRTHE</sequence>
<gene>
    <name evidence="1" type="ORF">LACBIDRAFT_318076</name>
</gene>
<dbReference type="GeneID" id="6075144"/>
<name>B0D5X1_LACBS</name>
<evidence type="ECO:0000313" key="1">
    <source>
        <dbReference type="EMBL" id="EDR09843.1"/>
    </source>
</evidence>